<feature type="region of interest" description="Disordered" evidence="4">
    <location>
        <begin position="1130"/>
        <end position="1184"/>
    </location>
</feature>
<keyword evidence="2" id="KW-1188">Viral release from host cell</keyword>
<organism evidence="7 8">
    <name type="scientific">Gordonia phage Jojo24</name>
    <dbReference type="NCBI Taxonomy" id="2859476"/>
    <lineage>
        <taxon>Viruses</taxon>
        <taxon>Duplodnaviria</taxon>
        <taxon>Heunggongvirae</taxon>
        <taxon>Uroviricota</taxon>
        <taxon>Caudoviricetes</taxon>
        <taxon>Santhisvirus</taxon>
        <taxon>Santhisvirus jojo24</taxon>
    </lineage>
</organism>
<evidence type="ECO:0000313" key="7">
    <source>
        <dbReference type="EMBL" id="QXO13113.1"/>
    </source>
</evidence>
<dbReference type="Proteomes" id="UP000828207">
    <property type="component" value="Segment"/>
</dbReference>
<evidence type="ECO:0000259" key="6">
    <source>
        <dbReference type="Pfam" id="PF10145"/>
    </source>
</evidence>
<dbReference type="GeneID" id="80559544"/>
<evidence type="ECO:0000256" key="4">
    <source>
        <dbReference type="SAM" id="MobiDB-lite"/>
    </source>
</evidence>
<keyword evidence="5" id="KW-0812">Transmembrane</keyword>
<keyword evidence="5" id="KW-0472">Membrane</keyword>
<dbReference type="Pfam" id="PF10145">
    <property type="entry name" value="PhageMin_Tail"/>
    <property type="match status" value="1"/>
</dbReference>
<feature type="region of interest" description="Disordered" evidence="4">
    <location>
        <begin position="1064"/>
        <end position="1099"/>
    </location>
</feature>
<feature type="transmembrane region" description="Helical" evidence="5">
    <location>
        <begin position="633"/>
        <end position="652"/>
    </location>
</feature>
<reference evidence="7 8" key="1">
    <citation type="submission" date="2021-05" db="EMBL/GenBank/DDBJ databases">
        <authorList>
            <person name="Baker S."/>
            <person name="Berry C."/>
            <person name="Boyle S."/>
            <person name="Bradley W."/>
            <person name="Brown D."/>
            <person name="Doyle R."/>
            <person name="Edwards M."/>
            <person name="Filijan P."/>
            <person name="Harvey R."/>
            <person name="Hernandez-Ramos J."/>
            <person name="Huynh R."/>
            <person name="Keppelmann E."/>
            <person name="Mahoney J."/>
            <person name="Matthiesen J."/>
            <person name="Naquin D."/>
            <person name="Pearson A."/>
            <person name="Ramirez R.F."/>
            <person name="Rementeria N."/>
            <person name="Singleton Z."/>
            <person name="Smith K."/>
            <person name="Statley K."/>
            <person name="Thomas T."/>
            <person name="Trautner M."/>
            <person name="Vakili B."/>
            <person name="Austen M."/>
            <person name="Brown E."/>
            <person name="Edwards A."/>
            <person name="Garibay O.J."/>
            <person name="Goodwin S."/>
            <person name="Hlaing E."/>
            <person name="Hyndman S."/>
            <person name="Marchetti N."/>
            <person name="Marshall-Inman S."/>
            <person name="Mathis R."/>
            <person name="Medina L."/>
            <person name="Nicacio B."/>
            <person name="Park J."/>
            <person name="Sabanal H."/>
            <person name="Sheldon M."/>
            <person name="Solis K."/>
            <person name="Stargell G."/>
            <person name="Wardrop K."/>
            <person name="Yan S."/>
            <person name="Zamudio L."/>
            <person name="Schleif M.C."/>
            <person name="Hinz J.M."/>
            <person name="Davis W.B."/>
            <person name="Pollenz R.S."/>
            <person name="Garlena R.A."/>
            <person name="Russell D.A."/>
            <person name="Pope W.H."/>
            <person name="Jacobs-Sera D."/>
            <person name="Hatfull G.F."/>
        </authorList>
    </citation>
    <scope>NUCLEOTIDE SEQUENCE [LARGE SCALE GENOMIC DNA]</scope>
</reference>
<keyword evidence="1" id="KW-1245">Viral tail assembly</keyword>
<feature type="compositionally biased region" description="Low complexity" evidence="4">
    <location>
        <begin position="1064"/>
        <end position="1076"/>
    </location>
</feature>
<keyword evidence="3" id="KW-0175">Coiled coil</keyword>
<evidence type="ECO:0000313" key="8">
    <source>
        <dbReference type="Proteomes" id="UP000828207"/>
    </source>
</evidence>
<name>A0AAE7SK92_9CAUD</name>
<feature type="compositionally biased region" description="Polar residues" evidence="4">
    <location>
        <begin position="1085"/>
        <end position="1095"/>
    </location>
</feature>
<keyword evidence="8" id="KW-1185">Reference proteome</keyword>
<gene>
    <name evidence="7" type="primary">16</name>
    <name evidence="7" type="ORF">SEA_JOJO24_16</name>
</gene>
<dbReference type="InterPro" id="IPR010090">
    <property type="entry name" value="Phage_tape_meas"/>
</dbReference>
<protein>
    <submittedName>
        <fullName evidence="7">Tape measure protein</fullName>
    </submittedName>
</protein>
<feature type="transmembrane region" description="Helical" evidence="5">
    <location>
        <begin position="590"/>
        <end position="612"/>
    </location>
</feature>
<evidence type="ECO:0000256" key="1">
    <source>
        <dbReference type="ARBA" id="ARBA00022465"/>
    </source>
</evidence>
<dbReference type="PANTHER" id="PTHR37813:SF1">
    <property type="entry name" value="FELS-2 PROPHAGE PROTEIN"/>
    <property type="match status" value="1"/>
</dbReference>
<evidence type="ECO:0000256" key="5">
    <source>
        <dbReference type="SAM" id="Phobius"/>
    </source>
</evidence>
<evidence type="ECO:0000256" key="3">
    <source>
        <dbReference type="SAM" id="Coils"/>
    </source>
</evidence>
<feature type="transmembrane region" description="Helical" evidence="5">
    <location>
        <begin position="549"/>
        <end position="570"/>
    </location>
</feature>
<feature type="compositionally biased region" description="Low complexity" evidence="4">
    <location>
        <begin position="1149"/>
        <end position="1174"/>
    </location>
</feature>
<evidence type="ECO:0000256" key="2">
    <source>
        <dbReference type="ARBA" id="ARBA00022612"/>
    </source>
</evidence>
<dbReference type="PANTHER" id="PTHR37813">
    <property type="entry name" value="FELS-2 PROPHAGE PROTEIN"/>
    <property type="match status" value="1"/>
</dbReference>
<feature type="domain" description="Phage tail tape measure protein" evidence="6">
    <location>
        <begin position="223"/>
        <end position="422"/>
    </location>
</feature>
<dbReference type="RefSeq" id="YP_010842743.1">
    <property type="nucleotide sequence ID" value="NC_079145.1"/>
</dbReference>
<feature type="transmembrane region" description="Helical" evidence="5">
    <location>
        <begin position="501"/>
        <end position="528"/>
    </location>
</feature>
<dbReference type="GO" id="GO:0098003">
    <property type="term" value="P:viral tail assembly"/>
    <property type="evidence" value="ECO:0007669"/>
    <property type="project" value="UniProtKB-KW"/>
</dbReference>
<proteinExistence type="predicted"/>
<feature type="region of interest" description="Disordered" evidence="4">
    <location>
        <begin position="953"/>
        <end position="977"/>
    </location>
</feature>
<feature type="coiled-coil region" evidence="3">
    <location>
        <begin position="50"/>
        <end position="91"/>
    </location>
</feature>
<sequence length="1412" mass="145340">MTDPIGYATLQVIPSLQGVSGAITSQLVGPMRAAGRRAGTAAGDGIASGIESARSAVDKASEKIAAARRKEEDAAGKVRIAEANLEDLRARGITSGARFVRATEALGAAQRNSAAQTDAARRAAEAHERALRGLEDAENDAGGAAEEAGGILGGIFSDGAGSAIDKLKGLAAAAGGIGIAITAGMASMDAEVINDRLAASLGATPQQAEQYGRTAANLYRNAFGESLEEVSESVGVVASSFNNLGTNGERSLEQVTETALNFAGAFGTEVPEAVQTASQLIQNGLAANSTEAFDLMTTAFQRVPSAMRDELPEILQEYGTNFRALGFTGEGAFATLVTAAENGKFALDKTGDALKEFTIRGSDMSEASKGAYEAIGLNAEEMSRKIAAGGAGAQDALQRTARGLLSIEDPATRANTAIALFGTPLEDLSIDQIPQFLEGLTGTGGAMDGFAGSADRMGTTLNDNTAAALESFKRSLQGGLVDTLGGMVLFVQNNIDTIKQWGTVLGIAAGVVGTILLPQLAVMAVAWTTAGAAATRSAAAQVAASYRTVGGWVAMAASAALNGATIAAIWTATQVSAAAGWVAMQARAVGAFVATGASAVAQAAVTAAAWVASMARTAASVAIATGAFVAQRAILVAGAIATGVMSAAQWALNAAMTANPIGIIIALLAGLVAGVVLAYKNSETFRNIVQAAWEGIKVAASFAWNNVLKPALDGLLAALGWVGDKAMWLWQNVMVPAWDAIKGAIEAVWNFIRPILDNIGRGIQVLGEIASKVGDAMRNAFNGVVDVLKAPIHMVGKLLSSLPEKVGPITIPFVGTLKSWGQTLQGLAEGGVAGAAGRRRNGQLWGPGTGTSDSILGIDPATLMPTAFVANGEGVVIEEVMSTPTGSAMVAALNSGWVPSADQMHAMFPGLRGYAAGGVVGEPYGLPAGTSISYGGSGFPDWVTKLGAEHNVKPSTYPGHQESDRGEAGYAPNPQGLNRGIDWSGTVEAMQGFADYLLSVAPQSPSLEQIIWQNPNTGAKVGWHGRTQDDGSYFAGDYGGHQDHVHSRHSAALEAIAAPALPQTPQVPDTVTQTPQYAPPVTTDPGASTSTTGTEQKTRLKTFKELGSEAGGILAEGIGETLGLPDWVMDPNKLLEGDDGSNVRTTDNTATQQQQQQAPTTTTPPQQTPAQPQQQTPPPVDRRAGLKGHAAYAYDIAKAALDAGVGKAGAIIGEATALVEAGDPLKMWANNAVPESLNYPHDAVGSDGTSTGLFQQQDNGAWGTLAQRMNAYDSAGLFYNALKGVSGWETMDPGAAAQAVQRSAFPDKYGAVMDRARQLVDEAALFDTGGIWQPGTFGFNGLNEPELVLKKNQWGVVADQTKAVRELVGATRGANTGGGLAVTVYGHTAGDIVTEFRREQWRGSGGYGSRGR</sequence>
<accession>A0AAE7SK92</accession>
<dbReference type="KEGG" id="vg:80559544"/>
<feature type="transmembrane region" description="Helical" evidence="5">
    <location>
        <begin position="658"/>
        <end position="679"/>
    </location>
</feature>
<dbReference type="EMBL" id="MZ209302">
    <property type="protein sequence ID" value="QXO13113.1"/>
    <property type="molecule type" value="Genomic_DNA"/>
</dbReference>
<keyword evidence="5" id="KW-1133">Transmembrane helix</keyword>